<sequence>MTKDQESWHLSKSVPITLIFGLITQGAAIVWTVSMMMGDIERNRTDIREIESRVSEISELVHSQAVQMARIDENINAIRGVLERMESNRGN</sequence>
<organism evidence="2 3">
    <name type="scientific">Roseobacter phage CRP-804</name>
    <dbReference type="NCBI Taxonomy" id="3072850"/>
    <lineage>
        <taxon>Viruses</taxon>
        <taxon>Duplodnaviria</taxon>
        <taxon>Heunggongvirae</taxon>
        <taxon>Uroviricota</taxon>
        <taxon>Caudoviricetes</taxon>
        <taxon>Autographivirales</taxon>
        <taxon>Autographivirales incertae sedis</taxon>
        <taxon>Triteiavirus</taxon>
        <taxon>Triteiavirus CRP804</taxon>
    </lineage>
</organism>
<keyword evidence="3" id="KW-1185">Reference proteome</keyword>
<name>A0AAX3ZVD4_9CAUD</name>
<protein>
    <submittedName>
        <fullName evidence="2">Uncharacterized protein</fullName>
    </submittedName>
</protein>
<dbReference type="Proteomes" id="UP001301871">
    <property type="component" value="Segment"/>
</dbReference>
<reference evidence="2 3" key="1">
    <citation type="submission" date="2023-08" db="EMBL/GenBank/DDBJ databases">
        <authorList>
            <person name="Du S."/>
            <person name="Wu Z."/>
            <person name="Wu Y."/>
            <person name="Yang M."/>
            <person name="Shao J."/>
            <person name="Liu H."/>
            <person name="Zhao Y."/>
            <person name="Zhang Z."/>
        </authorList>
    </citation>
    <scope>NUCLEOTIDE SEQUENCE [LARGE SCALE GENOMIC DNA]</scope>
</reference>
<evidence type="ECO:0000256" key="1">
    <source>
        <dbReference type="SAM" id="Phobius"/>
    </source>
</evidence>
<proteinExistence type="predicted"/>
<keyword evidence="1" id="KW-1133">Transmembrane helix</keyword>
<feature type="transmembrane region" description="Helical" evidence="1">
    <location>
        <begin position="16"/>
        <end position="38"/>
    </location>
</feature>
<dbReference type="EMBL" id="OR420734">
    <property type="protein sequence ID" value="WMM94917.1"/>
    <property type="molecule type" value="Genomic_DNA"/>
</dbReference>
<gene>
    <name evidence="2" type="ORF">CRP804_gp39</name>
</gene>
<accession>A0AAX3ZVD4</accession>
<keyword evidence="1" id="KW-0472">Membrane</keyword>
<evidence type="ECO:0000313" key="2">
    <source>
        <dbReference type="EMBL" id="WMM94917.1"/>
    </source>
</evidence>
<keyword evidence="1" id="KW-0812">Transmembrane</keyword>
<evidence type="ECO:0000313" key="3">
    <source>
        <dbReference type="Proteomes" id="UP001301871"/>
    </source>
</evidence>